<dbReference type="Gene3D" id="4.10.800.10">
    <property type="entry name" value="Thyroglobulin type-1"/>
    <property type="match status" value="2"/>
</dbReference>
<dbReference type="Proteomes" id="UP000291343">
    <property type="component" value="Unassembled WGS sequence"/>
</dbReference>
<evidence type="ECO:0000259" key="13">
    <source>
        <dbReference type="PROSITE" id="PS51465"/>
    </source>
</evidence>
<evidence type="ECO:0000256" key="10">
    <source>
        <dbReference type="SAM" id="SignalP"/>
    </source>
</evidence>
<evidence type="ECO:0000256" key="1">
    <source>
        <dbReference type="ARBA" id="ARBA00004613"/>
    </source>
</evidence>
<sequence length="613" mass="68559">MFGSAVQRVCAWCLCLCVSSSVIALDSGAQLGLSSPSSNFTTDNDSVNIVTSRPVRDCRARIEQCEARQAQMRGRANRPRARPVCGTNGQTYASRCHLVRAACQGAPKGGLKGGASPRRQLKVKHRGRCRERQPCRARSSEGTACLPDGRFAPVQCHPGTGYCWCVTPNGRPIPNTTRRNRRPKCKARRPKTRRGGTEVRGRKMMKECSRVDRSAFVTNLVRIFSTDYQKEVPDGEASEETVLDWKFGQLDRDRSGFLSRDEYAEVRRVVRRVARPRRCARAFAKLCDLDRDLRIARHEWTACLALHLNLPFRLFLSLNPAEPGEATPDDDVTPDEGGVVGEGLDGPEGEDGFSGVLQEGTMPLMESGAHSLLGEDGPDNQEDSEPEANNCLSDQRTALDEQKLGTEEMYVPECTQDGRYEKVQCYKSTGYCWCVHEDSGKPIPGTSLKDAHPKCDSVQAPSRPMKGCPEFKKQIFLKDLMEHLMQSGAAQKINMSWNDTDISGPPNQLLGETQIATWNFLALDTNRNKVLERKEWKAFRTMVSAQRKLRPCGKKLPRYCDVNHDKRVSLTEWLSCLHVNKTTKPIPADNMISSTQSPRRRGINPLDVYLKED</sequence>
<dbReference type="FunCoup" id="A0A482XN22">
    <property type="interactions" value="92"/>
</dbReference>
<organism evidence="14 15">
    <name type="scientific">Laodelphax striatellus</name>
    <name type="common">Small brown planthopper</name>
    <name type="synonym">Delphax striatella</name>
    <dbReference type="NCBI Taxonomy" id="195883"/>
    <lineage>
        <taxon>Eukaryota</taxon>
        <taxon>Metazoa</taxon>
        <taxon>Ecdysozoa</taxon>
        <taxon>Arthropoda</taxon>
        <taxon>Hexapoda</taxon>
        <taxon>Insecta</taxon>
        <taxon>Pterygota</taxon>
        <taxon>Neoptera</taxon>
        <taxon>Paraneoptera</taxon>
        <taxon>Hemiptera</taxon>
        <taxon>Auchenorrhyncha</taxon>
        <taxon>Fulgoroidea</taxon>
        <taxon>Delphacidae</taxon>
        <taxon>Criomorphinae</taxon>
        <taxon>Laodelphax</taxon>
    </lineage>
</organism>
<dbReference type="Gene3D" id="3.30.60.30">
    <property type="match status" value="1"/>
</dbReference>
<dbReference type="Gene3D" id="1.10.238.10">
    <property type="entry name" value="EF-hand"/>
    <property type="match status" value="2"/>
</dbReference>
<evidence type="ECO:0000256" key="9">
    <source>
        <dbReference type="SAM" id="MobiDB-lite"/>
    </source>
</evidence>
<dbReference type="InterPro" id="IPR002350">
    <property type="entry name" value="Kazal_dom"/>
</dbReference>
<reference evidence="14 15" key="1">
    <citation type="journal article" date="2017" name="Gigascience">
        <title>Genome sequence of the small brown planthopper, Laodelphax striatellus.</title>
        <authorList>
            <person name="Zhu J."/>
            <person name="Jiang F."/>
            <person name="Wang X."/>
            <person name="Yang P."/>
            <person name="Bao Y."/>
            <person name="Zhao W."/>
            <person name="Wang W."/>
            <person name="Lu H."/>
            <person name="Wang Q."/>
            <person name="Cui N."/>
            <person name="Li J."/>
            <person name="Chen X."/>
            <person name="Luo L."/>
            <person name="Yu J."/>
            <person name="Kang L."/>
            <person name="Cui F."/>
        </authorList>
    </citation>
    <scope>NUCLEOTIDE SEQUENCE [LARGE SCALE GENOMIC DNA]</scope>
    <source>
        <strain evidence="14">Lst14</strain>
    </source>
</reference>
<dbReference type="InterPro" id="IPR036058">
    <property type="entry name" value="Kazal_dom_sf"/>
</dbReference>
<dbReference type="CDD" id="cd16234">
    <property type="entry name" value="EFh_SPARC_SMOC"/>
    <property type="match status" value="1"/>
</dbReference>
<dbReference type="InterPro" id="IPR000716">
    <property type="entry name" value="Thyroglobulin_1"/>
</dbReference>
<dbReference type="PROSITE" id="PS50222">
    <property type="entry name" value="EF_HAND_2"/>
    <property type="match status" value="1"/>
</dbReference>
<evidence type="ECO:0000313" key="15">
    <source>
        <dbReference type="Proteomes" id="UP000291343"/>
    </source>
</evidence>
<feature type="domain" description="Thyroglobulin type-1" evidence="12">
    <location>
        <begin position="132"/>
        <end position="185"/>
    </location>
</feature>
<evidence type="ECO:0000256" key="6">
    <source>
        <dbReference type="ARBA" id="ARBA00023157"/>
    </source>
</evidence>
<dbReference type="SUPFAM" id="SSF47473">
    <property type="entry name" value="EF-hand"/>
    <property type="match status" value="2"/>
</dbReference>
<dbReference type="EMBL" id="QKKF02004753">
    <property type="protein sequence ID" value="RZF47137.1"/>
    <property type="molecule type" value="Genomic_DNA"/>
</dbReference>
<dbReference type="GO" id="GO:0050840">
    <property type="term" value="F:extracellular matrix binding"/>
    <property type="evidence" value="ECO:0007669"/>
    <property type="project" value="TreeGrafter"/>
</dbReference>
<dbReference type="GO" id="GO:0005509">
    <property type="term" value="F:calcium ion binding"/>
    <property type="evidence" value="ECO:0007669"/>
    <property type="project" value="InterPro"/>
</dbReference>
<dbReference type="Pfam" id="PF10591">
    <property type="entry name" value="SPARC_Ca_bdg"/>
    <property type="match status" value="2"/>
</dbReference>
<dbReference type="InParanoid" id="A0A482XN22"/>
<keyword evidence="6 8" id="KW-1015">Disulfide bond</keyword>
<dbReference type="PANTHER" id="PTHR12352">
    <property type="entry name" value="SECRETED MODULAR CALCIUM-BINDING PROTEIN"/>
    <property type="match status" value="1"/>
</dbReference>
<evidence type="ECO:0000256" key="2">
    <source>
        <dbReference type="ARBA" id="ARBA00022525"/>
    </source>
</evidence>
<dbReference type="FunFam" id="4.10.800.10:FF:000004">
    <property type="entry name" value="SPARC-related modular calcium-binding protein 1"/>
    <property type="match status" value="1"/>
</dbReference>
<dbReference type="PANTHER" id="PTHR12352:SF30">
    <property type="entry name" value="FI05255P"/>
    <property type="match status" value="1"/>
</dbReference>
<feature type="signal peptide" evidence="10">
    <location>
        <begin position="1"/>
        <end position="24"/>
    </location>
</feature>
<dbReference type="InterPro" id="IPR002048">
    <property type="entry name" value="EF_hand_dom"/>
</dbReference>
<feature type="compositionally biased region" description="Acidic residues" evidence="9">
    <location>
        <begin position="376"/>
        <end position="386"/>
    </location>
</feature>
<evidence type="ECO:0008006" key="16">
    <source>
        <dbReference type="Google" id="ProtNLM"/>
    </source>
</evidence>
<feature type="disulfide bond" evidence="8">
    <location>
        <begin position="156"/>
        <end position="163"/>
    </location>
</feature>
<dbReference type="InterPro" id="IPR036857">
    <property type="entry name" value="Thyroglobulin_1_sf"/>
</dbReference>
<comment type="caution">
    <text evidence="8">Lacks conserved residue(s) required for the propagation of feature annotation.</text>
</comment>
<dbReference type="GO" id="GO:0008201">
    <property type="term" value="F:heparin binding"/>
    <property type="evidence" value="ECO:0007669"/>
    <property type="project" value="TreeGrafter"/>
</dbReference>
<keyword evidence="15" id="KW-1185">Reference proteome</keyword>
<dbReference type="InterPro" id="IPR018247">
    <property type="entry name" value="EF_Hand_1_Ca_BS"/>
</dbReference>
<feature type="disulfide bond" evidence="8">
    <location>
        <begin position="425"/>
        <end position="432"/>
    </location>
</feature>
<evidence type="ECO:0000256" key="4">
    <source>
        <dbReference type="ARBA" id="ARBA00022737"/>
    </source>
</evidence>
<dbReference type="SMART" id="SM00211">
    <property type="entry name" value="TY"/>
    <property type="match status" value="2"/>
</dbReference>
<feature type="region of interest" description="Disordered" evidence="9">
    <location>
        <begin position="368"/>
        <end position="395"/>
    </location>
</feature>
<proteinExistence type="predicted"/>
<dbReference type="InterPro" id="IPR051950">
    <property type="entry name" value="Dev_reg/Prot_inhib"/>
</dbReference>
<feature type="domain" description="Thyroglobulin type-1" evidence="12">
    <location>
        <begin position="388"/>
        <end position="455"/>
    </location>
</feature>
<dbReference type="SMART" id="SM00280">
    <property type="entry name" value="KAZAL"/>
    <property type="match status" value="1"/>
</dbReference>
<keyword evidence="4" id="KW-0677">Repeat</keyword>
<comment type="caution">
    <text evidence="14">The sequence shown here is derived from an EMBL/GenBank/DDBJ whole genome shotgun (WGS) entry which is preliminary data.</text>
</comment>
<dbReference type="CDD" id="cd00191">
    <property type="entry name" value="TY"/>
    <property type="match status" value="2"/>
</dbReference>
<evidence type="ECO:0000259" key="12">
    <source>
        <dbReference type="PROSITE" id="PS51162"/>
    </source>
</evidence>
<dbReference type="SUPFAM" id="SSF57610">
    <property type="entry name" value="Thyroglobulin type-1 domain"/>
    <property type="match status" value="2"/>
</dbReference>
<feature type="compositionally biased region" description="Basic residues" evidence="9">
    <location>
        <begin position="178"/>
        <end position="194"/>
    </location>
</feature>
<evidence type="ECO:0000256" key="8">
    <source>
        <dbReference type="PROSITE-ProRule" id="PRU00500"/>
    </source>
</evidence>
<dbReference type="GO" id="GO:0005615">
    <property type="term" value="C:extracellular space"/>
    <property type="evidence" value="ECO:0007669"/>
    <property type="project" value="TreeGrafter"/>
</dbReference>
<evidence type="ECO:0000259" key="11">
    <source>
        <dbReference type="PROSITE" id="PS50222"/>
    </source>
</evidence>
<feature type="region of interest" description="Disordered" evidence="9">
    <location>
        <begin position="323"/>
        <end position="353"/>
    </location>
</feature>
<dbReference type="AlphaFoldDB" id="A0A482XN22"/>
<dbReference type="InterPro" id="IPR011992">
    <property type="entry name" value="EF-hand-dom_pair"/>
</dbReference>
<dbReference type="InterPro" id="IPR019577">
    <property type="entry name" value="SPARC/Testican_Ca-bd-dom"/>
</dbReference>
<evidence type="ECO:0000256" key="5">
    <source>
        <dbReference type="ARBA" id="ARBA00022837"/>
    </source>
</evidence>
<keyword evidence="5" id="KW-0106">Calcium</keyword>
<dbReference type="Pfam" id="PF00086">
    <property type="entry name" value="Thyroglobulin_1"/>
    <property type="match status" value="2"/>
</dbReference>
<evidence type="ECO:0000256" key="7">
    <source>
        <dbReference type="ARBA" id="ARBA00023180"/>
    </source>
</evidence>
<dbReference type="GO" id="GO:0030198">
    <property type="term" value="P:extracellular matrix organization"/>
    <property type="evidence" value="ECO:0007669"/>
    <property type="project" value="TreeGrafter"/>
</dbReference>
<keyword evidence="2" id="KW-0964">Secreted</keyword>
<feature type="domain" description="Kazal-like" evidence="13">
    <location>
        <begin position="82"/>
        <end position="131"/>
    </location>
</feature>
<accession>A0A482XN22</accession>
<feature type="disulfide bond" evidence="8">
    <location>
        <begin position="165"/>
        <end position="185"/>
    </location>
</feature>
<protein>
    <recommendedName>
        <fullName evidence="16">SPARC-related modular calcium-binding protein 2</fullName>
    </recommendedName>
</protein>
<dbReference type="PROSITE" id="PS51162">
    <property type="entry name" value="THYROGLOBULIN_1_2"/>
    <property type="match status" value="2"/>
</dbReference>
<name>A0A482XN22_LAOST</name>
<dbReference type="PROSITE" id="PS00018">
    <property type="entry name" value="EF_HAND_1"/>
    <property type="match status" value="3"/>
</dbReference>
<dbReference type="Pfam" id="PF07648">
    <property type="entry name" value="Kazal_2"/>
    <property type="match status" value="1"/>
</dbReference>
<gene>
    <name evidence="14" type="ORF">LSTR_LSTR005215</name>
</gene>
<dbReference type="OrthoDB" id="5986054at2759"/>
<keyword evidence="7" id="KW-0325">Glycoprotein</keyword>
<feature type="domain" description="EF-hand" evidence="11">
    <location>
        <begin position="238"/>
        <end position="273"/>
    </location>
</feature>
<feature type="region of interest" description="Disordered" evidence="9">
    <location>
        <begin position="174"/>
        <end position="203"/>
    </location>
</feature>
<keyword evidence="3 10" id="KW-0732">Signal</keyword>
<evidence type="ECO:0000256" key="3">
    <source>
        <dbReference type="ARBA" id="ARBA00022729"/>
    </source>
</evidence>
<dbReference type="PROSITE" id="PS00484">
    <property type="entry name" value="THYROGLOBULIN_1_1"/>
    <property type="match status" value="1"/>
</dbReference>
<dbReference type="CDD" id="cd00104">
    <property type="entry name" value="KAZAL_FS"/>
    <property type="match status" value="1"/>
</dbReference>
<dbReference type="SUPFAM" id="SSF100895">
    <property type="entry name" value="Kazal-type serine protease inhibitors"/>
    <property type="match status" value="1"/>
</dbReference>
<dbReference type="PROSITE" id="PS51465">
    <property type="entry name" value="KAZAL_2"/>
    <property type="match status" value="1"/>
</dbReference>
<dbReference type="GO" id="GO:0005604">
    <property type="term" value="C:basement membrane"/>
    <property type="evidence" value="ECO:0007669"/>
    <property type="project" value="TreeGrafter"/>
</dbReference>
<feature type="chain" id="PRO_5019829207" description="SPARC-related modular calcium-binding protein 2" evidence="10">
    <location>
        <begin position="25"/>
        <end position="613"/>
    </location>
</feature>
<comment type="subcellular location">
    <subcellularLocation>
        <location evidence="1">Secreted</location>
    </subcellularLocation>
</comment>
<evidence type="ECO:0000313" key="14">
    <source>
        <dbReference type="EMBL" id="RZF47137.1"/>
    </source>
</evidence>